<dbReference type="Proteomes" id="UP000215596">
    <property type="component" value="Unassembled WGS sequence"/>
</dbReference>
<evidence type="ECO:0000256" key="4">
    <source>
        <dbReference type="ARBA" id="ARBA00022840"/>
    </source>
</evidence>
<feature type="domain" description="ABC transporter" evidence="5">
    <location>
        <begin position="7"/>
        <end position="234"/>
    </location>
</feature>
<dbReference type="GO" id="GO:0005524">
    <property type="term" value="F:ATP binding"/>
    <property type="evidence" value="ECO:0007669"/>
    <property type="project" value="UniProtKB-KW"/>
</dbReference>
<keyword evidence="4 6" id="KW-0067">ATP-binding</keyword>
<dbReference type="SMART" id="SM00382">
    <property type="entry name" value="AAA"/>
    <property type="match status" value="1"/>
</dbReference>
<gene>
    <name evidence="6" type="ORF">CHH67_20175</name>
</gene>
<organism evidence="6 7">
    <name type="scientific">Paenibacillus campinasensis</name>
    <dbReference type="NCBI Taxonomy" id="66347"/>
    <lineage>
        <taxon>Bacteria</taxon>
        <taxon>Bacillati</taxon>
        <taxon>Bacillota</taxon>
        <taxon>Bacilli</taxon>
        <taxon>Bacillales</taxon>
        <taxon>Paenibacillaceae</taxon>
        <taxon>Paenibacillus</taxon>
    </lineage>
</organism>
<accession>A0A268EJU9</accession>
<dbReference type="OrthoDB" id="9804819at2"/>
<dbReference type="SUPFAM" id="SSF52540">
    <property type="entry name" value="P-loop containing nucleoside triphosphate hydrolases"/>
    <property type="match status" value="1"/>
</dbReference>
<dbReference type="InterPro" id="IPR017871">
    <property type="entry name" value="ABC_transporter-like_CS"/>
</dbReference>
<keyword evidence="2" id="KW-0813">Transport</keyword>
<evidence type="ECO:0000256" key="1">
    <source>
        <dbReference type="ARBA" id="ARBA00005417"/>
    </source>
</evidence>
<dbReference type="RefSeq" id="WP_095267184.1">
    <property type="nucleotide sequence ID" value="NZ_NPBY01000066.1"/>
</dbReference>
<dbReference type="Gene3D" id="3.40.50.300">
    <property type="entry name" value="P-loop containing nucleotide triphosphate hydrolases"/>
    <property type="match status" value="1"/>
</dbReference>
<evidence type="ECO:0000259" key="5">
    <source>
        <dbReference type="PROSITE" id="PS50893"/>
    </source>
</evidence>
<dbReference type="Pfam" id="PF00005">
    <property type="entry name" value="ABC_tran"/>
    <property type="match status" value="1"/>
</dbReference>
<protein>
    <submittedName>
        <fullName evidence="6">Bacitracin ABC transporter ATP-binding protein</fullName>
    </submittedName>
</protein>
<proteinExistence type="inferred from homology"/>
<evidence type="ECO:0000313" key="7">
    <source>
        <dbReference type="Proteomes" id="UP000215596"/>
    </source>
</evidence>
<dbReference type="InterPro" id="IPR027417">
    <property type="entry name" value="P-loop_NTPase"/>
</dbReference>
<dbReference type="CDD" id="cd03268">
    <property type="entry name" value="ABC_BcrA_bacitracin_resist"/>
    <property type="match status" value="1"/>
</dbReference>
<dbReference type="PROSITE" id="PS00211">
    <property type="entry name" value="ABC_TRANSPORTER_1"/>
    <property type="match status" value="1"/>
</dbReference>
<dbReference type="PANTHER" id="PTHR43335">
    <property type="entry name" value="ABC TRANSPORTER, ATP-BINDING PROTEIN"/>
    <property type="match status" value="1"/>
</dbReference>
<comment type="caution">
    <text evidence="6">The sequence shown here is derived from an EMBL/GenBank/DDBJ whole genome shotgun (WGS) entry which is preliminary data.</text>
</comment>
<dbReference type="InterPro" id="IPR003439">
    <property type="entry name" value="ABC_transporter-like_ATP-bd"/>
</dbReference>
<dbReference type="AlphaFoldDB" id="A0A268EJU9"/>
<keyword evidence="3" id="KW-0547">Nucleotide-binding</keyword>
<dbReference type="PROSITE" id="PS50893">
    <property type="entry name" value="ABC_TRANSPORTER_2"/>
    <property type="match status" value="1"/>
</dbReference>
<dbReference type="PANTHER" id="PTHR43335:SF4">
    <property type="entry name" value="ABC TRANSPORTER, ATP-BINDING PROTEIN"/>
    <property type="match status" value="1"/>
</dbReference>
<dbReference type="GO" id="GO:0016887">
    <property type="term" value="F:ATP hydrolysis activity"/>
    <property type="evidence" value="ECO:0007669"/>
    <property type="project" value="InterPro"/>
</dbReference>
<name>A0A268EJU9_9BACL</name>
<comment type="similarity">
    <text evidence="1">Belongs to the ABC transporter superfamily.</text>
</comment>
<dbReference type="InterPro" id="IPR003593">
    <property type="entry name" value="AAA+_ATPase"/>
</dbReference>
<evidence type="ECO:0000256" key="3">
    <source>
        <dbReference type="ARBA" id="ARBA00022741"/>
    </source>
</evidence>
<dbReference type="EMBL" id="NPBY01000066">
    <property type="protein sequence ID" value="PAD73403.1"/>
    <property type="molecule type" value="Genomic_DNA"/>
</dbReference>
<sequence length="307" mass="34719">MTEEYAIDTHQLTRKFGQRETVRRINLKVPKREVYGFLGPNGAGKTTTIRMLLGLIRASSGNIRILGKDLNGNRMEILKDVGSLVESPSYYGHLSGYTNLKIVTLMHGMPESRINEVLAWVRLEQAAHRPVKSYSLGMKQRLGIAMALITNPKLLILDEPTNGLDPSGIQEIRELIMRLPRDFDITVLLSSHLLSEIEQVATYVGIINQGELIFQGPLQQLTERSKPYVWVETDRPREAAAALNGQGWDAEPDEAGGQLRTSVTYRKESAEMIRFLVQQHYDVYRVTEKKKTLEEIFLELTGQENSL</sequence>
<evidence type="ECO:0000313" key="6">
    <source>
        <dbReference type="EMBL" id="PAD73403.1"/>
    </source>
</evidence>
<evidence type="ECO:0000256" key="2">
    <source>
        <dbReference type="ARBA" id="ARBA00022448"/>
    </source>
</evidence>
<reference evidence="6 7" key="1">
    <citation type="submission" date="2017-07" db="EMBL/GenBank/DDBJ databases">
        <title>Isolation and whole genome analysis of endospore-forming bacteria from heroin.</title>
        <authorList>
            <person name="Kalinowski J."/>
            <person name="Ahrens B."/>
            <person name="Al-Dilaimi A."/>
            <person name="Winkler A."/>
            <person name="Wibberg D."/>
            <person name="Schleenbecker U."/>
            <person name="Ruckert C."/>
            <person name="Wolfel R."/>
            <person name="Grass G."/>
        </authorList>
    </citation>
    <scope>NUCLEOTIDE SEQUENCE [LARGE SCALE GENOMIC DNA]</scope>
    <source>
        <strain evidence="6 7">7537-G1</strain>
    </source>
</reference>